<feature type="region of interest" description="Disordered" evidence="1">
    <location>
        <begin position="658"/>
        <end position="718"/>
    </location>
</feature>
<evidence type="ECO:0000256" key="2">
    <source>
        <dbReference type="SAM" id="SignalP"/>
    </source>
</evidence>
<dbReference type="EMBL" id="CP099418">
    <property type="protein sequence ID" value="USW48502.1"/>
    <property type="molecule type" value="Genomic_DNA"/>
</dbReference>
<name>A0A9Q9AG67_9PEZI</name>
<dbReference type="GO" id="GO:0006508">
    <property type="term" value="P:proteolysis"/>
    <property type="evidence" value="ECO:0007669"/>
    <property type="project" value="InterPro"/>
</dbReference>
<protein>
    <submittedName>
        <fullName evidence="3">Peptidase S8/S53 domain superfamily</fullName>
    </submittedName>
</protein>
<feature type="region of interest" description="Disordered" evidence="1">
    <location>
        <begin position="119"/>
        <end position="171"/>
    </location>
</feature>
<dbReference type="AlphaFoldDB" id="A0A9Q9AG67"/>
<organism evidence="3 4">
    <name type="scientific">Septoria linicola</name>
    <dbReference type="NCBI Taxonomy" id="215465"/>
    <lineage>
        <taxon>Eukaryota</taxon>
        <taxon>Fungi</taxon>
        <taxon>Dikarya</taxon>
        <taxon>Ascomycota</taxon>
        <taxon>Pezizomycotina</taxon>
        <taxon>Dothideomycetes</taxon>
        <taxon>Dothideomycetidae</taxon>
        <taxon>Mycosphaerellales</taxon>
        <taxon>Mycosphaerellaceae</taxon>
        <taxon>Septoria</taxon>
    </lineage>
</organism>
<gene>
    <name evidence="3" type="ORF">Slin15195_G018210</name>
</gene>
<dbReference type="Gene3D" id="3.40.50.200">
    <property type="entry name" value="Peptidase S8/S53 domain"/>
    <property type="match status" value="1"/>
</dbReference>
<feature type="region of interest" description="Disordered" evidence="1">
    <location>
        <begin position="427"/>
        <end position="450"/>
    </location>
</feature>
<feature type="compositionally biased region" description="Polar residues" evidence="1">
    <location>
        <begin position="146"/>
        <end position="158"/>
    </location>
</feature>
<dbReference type="InterPro" id="IPR036852">
    <property type="entry name" value="Peptidase_S8/S53_dom_sf"/>
</dbReference>
<proteinExistence type="predicted"/>
<dbReference type="SUPFAM" id="SSF52743">
    <property type="entry name" value="Subtilisin-like"/>
    <property type="match status" value="1"/>
</dbReference>
<feature type="region of interest" description="Disordered" evidence="1">
    <location>
        <begin position="46"/>
        <end position="104"/>
    </location>
</feature>
<sequence length="718" mass="77462">MSPGRMKLLPILLTVLGHGEASIQDGGALAASIICDPICRNPSPSWLPVDHPSDGTSGAPKVASNPHSTQPVFSYDPTTTDPVFSYDPQTTDSLGPGQHSSQSTEIGLTTTTSVPHFSYDPQSSTTHPTGLSSRVSREPPVVVTTKPPSAISQSSNVPGTELRGPSSRSRDGFVFPITTSVDEPKPTAGGSIIPCKFWFFDWCLHSDDFEIGGWGIRLPPGVYVPGPPPSIKPPVPPPPGGLEINISGSLPKWPKFTFLTPTGGAKECEADIDDYIVYPRDPEDKALCDSISAALPSHVNNADSIEPHIVKDFGTMFWKVQLTDDQATQLRALREVVTVMRACKADCFDPSTELVYQDSSPDHLTFISWPPPQEAAARQFEDLNNQYIFDSASGKGVTVYILNTGATLDHEEFDLIRSRARWLHVGPDAGLPSDTSPQPEDDSQTDTSGRWTYKAHGTSMLGFVAGKNLGVVKNIDPVIVRLPRRSTQYGGILPEDWLAGLGKTYEDLGRAQTVSTSATSIILLAQYYPREQFSARDRIRTVIKGPDGKDIDESAGFEISAGKQLRKLTSRGASIVTGSGTLDNNQVDGWPANLGKPLQIEYIPSMIVAGSISTDGKRVKNSLDTAGPLLHVWAPGIDLLGANGNRIDWESEGLTKSIDVRETGRRKNSGPESLDLPPSDNRAARSTCRQPSSQIDVRETGRRKNSGPESLDLPPSDN</sequence>
<feature type="chain" id="PRO_5040282767" evidence="2">
    <location>
        <begin position="22"/>
        <end position="718"/>
    </location>
</feature>
<keyword evidence="4" id="KW-1185">Reference proteome</keyword>
<dbReference type="GO" id="GO:0004252">
    <property type="term" value="F:serine-type endopeptidase activity"/>
    <property type="evidence" value="ECO:0007669"/>
    <property type="project" value="InterPro"/>
</dbReference>
<evidence type="ECO:0000313" key="3">
    <source>
        <dbReference type="EMBL" id="USW48502.1"/>
    </source>
</evidence>
<evidence type="ECO:0000313" key="4">
    <source>
        <dbReference type="Proteomes" id="UP001056384"/>
    </source>
</evidence>
<feature type="signal peptide" evidence="2">
    <location>
        <begin position="1"/>
        <end position="21"/>
    </location>
</feature>
<accession>A0A9Q9AG67</accession>
<evidence type="ECO:0000256" key="1">
    <source>
        <dbReference type="SAM" id="MobiDB-lite"/>
    </source>
</evidence>
<feature type="compositionally biased region" description="Low complexity" evidence="1">
    <location>
        <begin position="132"/>
        <end position="143"/>
    </location>
</feature>
<keyword evidence="2" id="KW-0732">Signal</keyword>
<feature type="compositionally biased region" description="Polar residues" evidence="1">
    <location>
        <begin position="65"/>
        <end position="104"/>
    </location>
</feature>
<reference evidence="3" key="1">
    <citation type="submission" date="2022-06" db="EMBL/GenBank/DDBJ databases">
        <title>Complete genome sequences of two strains of the flax pathogen Septoria linicola.</title>
        <authorList>
            <person name="Lapalu N."/>
            <person name="Simon A."/>
            <person name="Demenou B."/>
            <person name="Paumier D."/>
            <person name="Guillot M.-P."/>
            <person name="Gout L."/>
            <person name="Valade R."/>
        </authorList>
    </citation>
    <scope>NUCLEOTIDE SEQUENCE</scope>
    <source>
        <strain evidence="3">SE15195</strain>
    </source>
</reference>
<feature type="compositionally biased region" description="Polar residues" evidence="1">
    <location>
        <begin position="119"/>
        <end position="131"/>
    </location>
</feature>
<dbReference type="Proteomes" id="UP001056384">
    <property type="component" value="Chromosome 1"/>
</dbReference>